<evidence type="ECO:0008006" key="3">
    <source>
        <dbReference type="Google" id="ProtNLM"/>
    </source>
</evidence>
<sequence>MNSTPPTGPLLTRSVFVAGGETPEFTYNPRSARHLESEVQSFLGQSGKALSVSGPTKCGKTVLIERQLSQENAIWIQGADMLSAADLWRRVVDFLGLWDTLEVSTGHTLAGSGGLSAELNAGVLKAGASTGASGGFSEEKRASRTRALADVAREALRAVSTPIVIDDFHFVPEGSRKEIARAIKSVIPHCPVIMIAVPYDAFEAVVAEPDLGGRIWHLELKPWDDQELEFIASAGFDALNLTDVSGQVGRTCSNEAMGSPFLMQQLCFEVCTAQGILQRPTIRQLVRVPDHWESFLERIAARTRPPIFQKLLEGKKPHGTNRLMRRFADDGIERDIYACIFRAIQKLGAKATTTYAEINQYLTEPTVSPAPQGQQIGGTLTSMSEIAEELRGTGDPAFVYKDERAYVVDPFLRFYLSRGGW</sequence>
<reference evidence="1 2" key="1">
    <citation type="submission" date="2020-07" db="EMBL/GenBank/DDBJ databases">
        <title>Sequencing the genomes of 1000 actinobacteria strains.</title>
        <authorList>
            <person name="Klenk H.-P."/>
        </authorList>
    </citation>
    <scope>NUCLEOTIDE SEQUENCE [LARGE SCALE GENOMIC DNA]</scope>
    <source>
        <strain evidence="1 2">DSM 100723</strain>
    </source>
</reference>
<evidence type="ECO:0000313" key="2">
    <source>
        <dbReference type="Proteomes" id="UP000523079"/>
    </source>
</evidence>
<dbReference type="EMBL" id="JACGWT010000002">
    <property type="protein sequence ID" value="MBA8793908.1"/>
    <property type="molecule type" value="Genomic_DNA"/>
</dbReference>
<dbReference type="RefSeq" id="WP_182559450.1">
    <property type="nucleotide sequence ID" value="NZ_JACGWT010000002.1"/>
</dbReference>
<protein>
    <recommendedName>
        <fullName evidence="3">AAA ATPase domain-containing protein</fullName>
    </recommendedName>
</protein>
<evidence type="ECO:0000313" key="1">
    <source>
        <dbReference type="EMBL" id="MBA8793908.1"/>
    </source>
</evidence>
<dbReference type="SUPFAM" id="SSF52540">
    <property type="entry name" value="P-loop containing nucleoside triphosphate hydrolases"/>
    <property type="match status" value="1"/>
</dbReference>
<proteinExistence type="predicted"/>
<comment type="caution">
    <text evidence="1">The sequence shown here is derived from an EMBL/GenBank/DDBJ whole genome shotgun (WGS) entry which is preliminary data.</text>
</comment>
<dbReference type="AlphaFoldDB" id="A0A7W3IRM5"/>
<dbReference type="Proteomes" id="UP000523079">
    <property type="component" value="Unassembled WGS sequence"/>
</dbReference>
<dbReference type="InterPro" id="IPR027417">
    <property type="entry name" value="P-loop_NTPase"/>
</dbReference>
<keyword evidence="2" id="KW-1185">Reference proteome</keyword>
<organism evidence="1 2">
    <name type="scientific">Microlunatus kandeliicorticis</name>
    <dbReference type="NCBI Taxonomy" id="1759536"/>
    <lineage>
        <taxon>Bacteria</taxon>
        <taxon>Bacillati</taxon>
        <taxon>Actinomycetota</taxon>
        <taxon>Actinomycetes</taxon>
        <taxon>Propionibacteriales</taxon>
        <taxon>Propionibacteriaceae</taxon>
        <taxon>Microlunatus</taxon>
    </lineage>
</organism>
<accession>A0A7W3IRM5</accession>
<gene>
    <name evidence="1" type="ORF">FHX74_001513</name>
</gene>
<name>A0A7W3IRM5_9ACTN</name>